<protein>
    <submittedName>
        <fullName evidence="4">Major ampullate spidroin 2B variant 1</fullName>
    </submittedName>
</protein>
<dbReference type="AlphaFoldDB" id="A0A8X6MMC7"/>
<evidence type="ECO:0000256" key="2">
    <source>
        <dbReference type="SAM" id="SignalP"/>
    </source>
</evidence>
<dbReference type="Gene3D" id="1.10.274.70">
    <property type="match status" value="1"/>
</dbReference>
<comment type="caution">
    <text evidence="4">The sequence shown here is derived from an EMBL/GenBank/DDBJ whole genome shotgun (WGS) entry which is preliminary data.</text>
</comment>
<dbReference type="InterPro" id="IPR031913">
    <property type="entry name" value="Spidroin_N"/>
</dbReference>
<reference evidence="4" key="1">
    <citation type="submission" date="2020-08" db="EMBL/GenBank/DDBJ databases">
        <title>Multicomponent nature underlies the extraordinary mechanical properties of spider dragline silk.</title>
        <authorList>
            <person name="Kono N."/>
            <person name="Nakamura H."/>
            <person name="Mori M."/>
            <person name="Yoshida Y."/>
            <person name="Ohtoshi R."/>
            <person name="Malay A.D."/>
            <person name="Moran D.A.P."/>
            <person name="Tomita M."/>
            <person name="Numata K."/>
            <person name="Arakawa K."/>
        </authorList>
    </citation>
    <scope>NUCLEOTIDE SEQUENCE</scope>
</reference>
<gene>
    <name evidence="4" type="primary">MaSp2B1</name>
    <name evidence="4" type="ORF">TNIN_600121</name>
</gene>
<feature type="signal peptide" evidence="2">
    <location>
        <begin position="1"/>
        <end position="18"/>
    </location>
</feature>
<keyword evidence="2" id="KW-0732">Signal</keyword>
<organism evidence="4 5">
    <name type="scientific">Trichonephila inaurata madagascariensis</name>
    <dbReference type="NCBI Taxonomy" id="2747483"/>
    <lineage>
        <taxon>Eukaryota</taxon>
        <taxon>Metazoa</taxon>
        <taxon>Ecdysozoa</taxon>
        <taxon>Arthropoda</taxon>
        <taxon>Chelicerata</taxon>
        <taxon>Arachnida</taxon>
        <taxon>Araneae</taxon>
        <taxon>Araneomorphae</taxon>
        <taxon>Entelegynae</taxon>
        <taxon>Araneoidea</taxon>
        <taxon>Nephilidae</taxon>
        <taxon>Trichonephila</taxon>
        <taxon>Trichonephila inaurata</taxon>
    </lineage>
</organism>
<proteinExistence type="predicted"/>
<dbReference type="InterPro" id="IPR038243">
    <property type="entry name" value="Spidroin_N_sf"/>
</dbReference>
<evidence type="ECO:0000313" key="5">
    <source>
        <dbReference type="Proteomes" id="UP000886998"/>
    </source>
</evidence>
<feature type="region of interest" description="Disordered" evidence="1">
    <location>
        <begin position="546"/>
        <end position="594"/>
    </location>
</feature>
<feature type="non-terminal residue" evidence="4">
    <location>
        <position position="869"/>
    </location>
</feature>
<dbReference type="Pfam" id="PF16763">
    <property type="entry name" value="Spidroin_N"/>
    <property type="match status" value="1"/>
</dbReference>
<keyword evidence="5" id="KW-1185">Reference proteome</keyword>
<dbReference type="Proteomes" id="UP000886998">
    <property type="component" value="Unassembled WGS sequence"/>
</dbReference>
<feature type="chain" id="PRO_5036479850" evidence="2">
    <location>
        <begin position="19"/>
        <end position="869"/>
    </location>
</feature>
<name>A0A8X6MMC7_9ARAC</name>
<sequence>MSWLIRLALAFFVVLTTQFISIHGQARSPWQDTATEDAFIQSFLGTISGSEAFTQDQLDDMSTIGDSLVTAMDTMTRNNKISQSKLQALNLGFASSMAEIAAVEQGGQSVSVKTNEIADALNSAFLQTTGAINTRFVDEVKNLSSIIAQASASEVAYATAGSDNAAATVGAAAATNTDYSAGPVFVSWKGYEGVPQEQRQEGFRLQGPSIAASVASGGFGGYRQEGQAAQTPEGYGPVRSKVFTTATDFDGYIQGRQDQGLSGTAALSLGGYGPVSATVVTAAADFGGYEQGDQGFAGPETPGQDRVVSTGLAGNFVVSGQGNKTKDLVYEQDQDLRGYGSAGPGFQEPVNTASTVVAGGYGQGIQDQGLLGSGAQGPGGYGPFSITITLDGLGSYRQGVTVQEPPKSELQGPGSAAIGELGVYDAGVQEGKGPGQTTTVSDNTEGFGSYTPVIQELQRPSKPEIQELSSASAATVIVEGLDNNAVRGNEGPFDLRIQGSGGSTATTAVAATSEIGGPGLQEGQVQSVIGGPSAVAEGGYGLGAQQSAIPDVQGPSGLGRQGSGRPAVAPTGLEGYGPIAQAPSSSDAQIPDGYGPGNFAASTILGGYEVVAQGPSGPQEVSSVAVSADGIEYGGLQRPPGPGNLGTEGVAAAMRGLEVYAPRVQVSSAPIGATAIGLPDYRPVSQAPSATEAEIGLQNYVPVPQAPSAPLGAIAIGLQNYVPAPQVPSSPEGATAVGMQDYGPVVQAPSAPVRAIAIGLPDYRPVAQAPSAIEAEIGLQNYVLVPQTPSAPLGAIAIGSQNYGPVTQAPSAPKGETSVGLQDYGSVPQAPSAPEGATAIGLLDYVPAPQVPFSPEGATAVGMQDYGPV</sequence>
<accession>A0A8X6MMC7</accession>
<evidence type="ECO:0000256" key="1">
    <source>
        <dbReference type="SAM" id="MobiDB-lite"/>
    </source>
</evidence>
<evidence type="ECO:0000259" key="3">
    <source>
        <dbReference type="Pfam" id="PF16763"/>
    </source>
</evidence>
<dbReference type="EMBL" id="BMAV01028246">
    <property type="protein sequence ID" value="GFS66579.1"/>
    <property type="molecule type" value="Genomic_DNA"/>
</dbReference>
<feature type="domain" description="Spidroin N-terminal" evidence="3">
    <location>
        <begin position="29"/>
        <end position="152"/>
    </location>
</feature>
<evidence type="ECO:0000313" key="4">
    <source>
        <dbReference type="EMBL" id="GFS66579.1"/>
    </source>
</evidence>
<dbReference type="OrthoDB" id="6437801at2759"/>